<dbReference type="STRING" id="151549.A0A4C1ST34"/>
<dbReference type="InterPro" id="IPR036396">
    <property type="entry name" value="Cyt_P450_sf"/>
</dbReference>
<evidence type="ECO:0000313" key="19">
    <source>
        <dbReference type="EMBL" id="GBP04418.1"/>
    </source>
</evidence>
<dbReference type="PRINTS" id="PR00385">
    <property type="entry name" value="P450"/>
</dbReference>
<evidence type="ECO:0000256" key="12">
    <source>
        <dbReference type="ARBA" id="ARBA00023004"/>
    </source>
</evidence>
<keyword evidence="9" id="KW-0256">Endoplasmic reticulum</keyword>
<dbReference type="GO" id="GO:0020037">
    <property type="term" value="F:heme binding"/>
    <property type="evidence" value="ECO:0007669"/>
    <property type="project" value="InterPro"/>
</dbReference>
<name>A0A4C1ST34_EUMVA</name>
<dbReference type="EMBL" id="BGZK01003767">
    <property type="protein sequence ID" value="GBP04418.1"/>
    <property type="molecule type" value="Genomic_DNA"/>
</dbReference>
<evidence type="ECO:0000313" key="20">
    <source>
        <dbReference type="Proteomes" id="UP000299102"/>
    </source>
</evidence>
<proteinExistence type="inferred from homology"/>
<dbReference type="GO" id="GO:0005789">
    <property type="term" value="C:endoplasmic reticulum membrane"/>
    <property type="evidence" value="ECO:0007669"/>
    <property type="project" value="UniProtKB-SubCell"/>
</dbReference>
<dbReference type="GO" id="GO:0016712">
    <property type="term" value="F:oxidoreductase activity, acting on paired donors, with incorporation or reduction of molecular oxygen, reduced flavin or flavoprotein as one donor, and incorporation of one atom of oxygen"/>
    <property type="evidence" value="ECO:0007669"/>
    <property type="project" value="UniProtKB-EC"/>
</dbReference>
<dbReference type="GO" id="GO:0005506">
    <property type="term" value="F:iron ion binding"/>
    <property type="evidence" value="ECO:0007669"/>
    <property type="project" value="InterPro"/>
</dbReference>
<comment type="similarity">
    <text evidence="5 17">Belongs to the cytochrome P450 family.</text>
</comment>
<reference evidence="19 20" key="1">
    <citation type="journal article" date="2019" name="Commun. Biol.">
        <title>The bagworm genome reveals a unique fibroin gene that provides high tensile strength.</title>
        <authorList>
            <person name="Kono N."/>
            <person name="Nakamura H."/>
            <person name="Ohtoshi R."/>
            <person name="Tomita M."/>
            <person name="Numata K."/>
            <person name="Arakawa K."/>
        </authorList>
    </citation>
    <scope>NUCLEOTIDE SEQUENCE [LARGE SCALE GENOMIC DNA]</scope>
</reference>
<keyword evidence="8 16" id="KW-0479">Metal-binding</keyword>
<organism evidence="19 20">
    <name type="scientific">Eumeta variegata</name>
    <name type="common">Bagworm moth</name>
    <name type="synonym">Eumeta japonica</name>
    <dbReference type="NCBI Taxonomy" id="151549"/>
    <lineage>
        <taxon>Eukaryota</taxon>
        <taxon>Metazoa</taxon>
        <taxon>Ecdysozoa</taxon>
        <taxon>Arthropoda</taxon>
        <taxon>Hexapoda</taxon>
        <taxon>Insecta</taxon>
        <taxon>Pterygota</taxon>
        <taxon>Neoptera</taxon>
        <taxon>Endopterygota</taxon>
        <taxon>Lepidoptera</taxon>
        <taxon>Glossata</taxon>
        <taxon>Ditrysia</taxon>
        <taxon>Tineoidea</taxon>
        <taxon>Psychidae</taxon>
        <taxon>Oiketicinae</taxon>
        <taxon>Eumeta</taxon>
    </lineage>
</organism>
<evidence type="ECO:0000256" key="3">
    <source>
        <dbReference type="ARBA" id="ARBA00004174"/>
    </source>
</evidence>
<dbReference type="Pfam" id="PF00067">
    <property type="entry name" value="p450"/>
    <property type="match status" value="1"/>
</dbReference>
<evidence type="ECO:0000256" key="17">
    <source>
        <dbReference type="RuleBase" id="RU000461"/>
    </source>
</evidence>
<comment type="cofactor">
    <cofactor evidence="1 16">
        <name>heme</name>
        <dbReference type="ChEBI" id="CHEBI:30413"/>
    </cofactor>
</comment>
<dbReference type="InterPro" id="IPR001128">
    <property type="entry name" value="Cyt_P450"/>
</dbReference>
<keyword evidence="13 17" id="KW-0503">Monooxygenase</keyword>
<dbReference type="AlphaFoldDB" id="A0A4C1ST34"/>
<keyword evidence="12 16" id="KW-0408">Iron</keyword>
<protein>
    <recommendedName>
        <fullName evidence="6">unspecific monooxygenase</fullName>
        <ecNumber evidence="6">1.14.14.1</ecNumber>
    </recommendedName>
</protein>
<evidence type="ECO:0000256" key="13">
    <source>
        <dbReference type="ARBA" id="ARBA00023033"/>
    </source>
</evidence>
<keyword evidence="7 16" id="KW-0349">Heme</keyword>
<evidence type="ECO:0000256" key="4">
    <source>
        <dbReference type="ARBA" id="ARBA00004406"/>
    </source>
</evidence>
<evidence type="ECO:0000256" key="8">
    <source>
        <dbReference type="ARBA" id="ARBA00022723"/>
    </source>
</evidence>
<evidence type="ECO:0000256" key="7">
    <source>
        <dbReference type="ARBA" id="ARBA00022617"/>
    </source>
</evidence>
<comment type="subcellular location">
    <subcellularLocation>
        <location evidence="4">Endoplasmic reticulum membrane</location>
        <topology evidence="4">Peripheral membrane protein</topology>
    </subcellularLocation>
    <subcellularLocation>
        <location evidence="3">Microsome membrane</location>
        <topology evidence="3">Peripheral membrane protein</topology>
    </subcellularLocation>
</comment>
<keyword evidence="10" id="KW-0492">Microsome</keyword>
<dbReference type="EC" id="1.14.14.1" evidence="6"/>
<gene>
    <name evidence="19" type="primary">Cyp28d1</name>
    <name evidence="19" type="ORF">EVAR_70716_1</name>
</gene>
<evidence type="ECO:0000256" key="6">
    <source>
        <dbReference type="ARBA" id="ARBA00012109"/>
    </source>
</evidence>
<evidence type="ECO:0000256" key="1">
    <source>
        <dbReference type="ARBA" id="ARBA00001971"/>
    </source>
</evidence>
<comment type="caution">
    <text evidence="19">The sequence shown here is derived from an EMBL/GenBank/DDBJ whole genome shotgun (WGS) entry which is preliminary data.</text>
</comment>
<feature type="region of interest" description="Disordered" evidence="18">
    <location>
        <begin position="1"/>
        <end position="22"/>
    </location>
</feature>
<dbReference type="OrthoDB" id="8045785at2759"/>
<evidence type="ECO:0000256" key="18">
    <source>
        <dbReference type="SAM" id="MobiDB-lite"/>
    </source>
</evidence>
<dbReference type="InterPro" id="IPR002401">
    <property type="entry name" value="Cyt_P450_E_grp-I"/>
</dbReference>
<dbReference type="Gene3D" id="1.10.630.10">
    <property type="entry name" value="Cytochrome P450"/>
    <property type="match status" value="1"/>
</dbReference>
<dbReference type="PRINTS" id="PR00463">
    <property type="entry name" value="EP450I"/>
</dbReference>
<evidence type="ECO:0000256" key="14">
    <source>
        <dbReference type="ARBA" id="ARBA00023136"/>
    </source>
</evidence>
<dbReference type="PANTHER" id="PTHR24292">
    <property type="entry name" value="CYTOCHROME P450"/>
    <property type="match status" value="1"/>
</dbReference>
<feature type="compositionally biased region" description="Basic and acidic residues" evidence="18">
    <location>
        <begin position="1"/>
        <end position="11"/>
    </location>
</feature>
<dbReference type="PANTHER" id="PTHR24292:SF84">
    <property type="entry name" value="CYTOCHROME P450 28A5-RELATED"/>
    <property type="match status" value="1"/>
</dbReference>
<comment type="catalytic activity">
    <reaction evidence="15">
        <text>an organic molecule + reduced [NADPH--hemoprotein reductase] + O2 = an alcohol + oxidized [NADPH--hemoprotein reductase] + H2O + H(+)</text>
        <dbReference type="Rhea" id="RHEA:17149"/>
        <dbReference type="Rhea" id="RHEA-COMP:11964"/>
        <dbReference type="Rhea" id="RHEA-COMP:11965"/>
        <dbReference type="ChEBI" id="CHEBI:15377"/>
        <dbReference type="ChEBI" id="CHEBI:15378"/>
        <dbReference type="ChEBI" id="CHEBI:15379"/>
        <dbReference type="ChEBI" id="CHEBI:30879"/>
        <dbReference type="ChEBI" id="CHEBI:57618"/>
        <dbReference type="ChEBI" id="CHEBI:58210"/>
        <dbReference type="ChEBI" id="CHEBI:142491"/>
        <dbReference type="EC" id="1.14.14.1"/>
    </reaction>
</comment>
<evidence type="ECO:0000256" key="11">
    <source>
        <dbReference type="ARBA" id="ARBA00023002"/>
    </source>
</evidence>
<evidence type="ECO:0000256" key="10">
    <source>
        <dbReference type="ARBA" id="ARBA00022848"/>
    </source>
</evidence>
<accession>A0A4C1ST34</accession>
<keyword evidence="20" id="KW-1185">Reference proteome</keyword>
<dbReference type="SUPFAM" id="SSF48264">
    <property type="entry name" value="Cytochrome P450"/>
    <property type="match status" value="1"/>
</dbReference>
<dbReference type="Proteomes" id="UP000299102">
    <property type="component" value="Unassembled WGS sequence"/>
</dbReference>
<evidence type="ECO:0000256" key="15">
    <source>
        <dbReference type="ARBA" id="ARBA00047827"/>
    </source>
</evidence>
<keyword evidence="11 17" id="KW-0560">Oxidoreductase</keyword>
<evidence type="ECO:0000256" key="9">
    <source>
        <dbReference type="ARBA" id="ARBA00022824"/>
    </source>
</evidence>
<feature type="binding site" description="axial binding residue" evidence="16">
    <location>
        <position position="202"/>
    </location>
    <ligand>
        <name>heme</name>
        <dbReference type="ChEBI" id="CHEBI:30413"/>
    </ligand>
    <ligandPart>
        <name>Fe</name>
        <dbReference type="ChEBI" id="CHEBI:18248"/>
    </ligandPart>
</feature>
<dbReference type="InterPro" id="IPR050476">
    <property type="entry name" value="Insect_CytP450_Detox"/>
</dbReference>
<evidence type="ECO:0000256" key="5">
    <source>
        <dbReference type="ARBA" id="ARBA00010617"/>
    </source>
</evidence>
<evidence type="ECO:0000256" key="16">
    <source>
        <dbReference type="PIRSR" id="PIRSR602401-1"/>
    </source>
</evidence>
<dbReference type="InterPro" id="IPR017972">
    <property type="entry name" value="Cyt_P450_CS"/>
</dbReference>
<comment type="function">
    <text evidence="2">May be involved in the metabolism of insect hormones and in the breakdown of synthetic insecticides.</text>
</comment>
<evidence type="ECO:0000256" key="2">
    <source>
        <dbReference type="ARBA" id="ARBA00003690"/>
    </source>
</evidence>
<sequence length="257" mass="29383">MGSKEGIDAKDNSLNLRKSQRDKGVNEDRVDFMNYLMQLQEKKNLTIPQLTSHTMTFLVDGFETTAGVLSHLLLLLGRHEDKQNKLRQEISEKLGGQAYDFDVLMDLEYLDACLNETIRIFSPASHFVKLCTEPAELVNKNGRTLKVPFETRVIIPTHAIMTDENIYKNADCFEPERFLNGGLKMYKDKGQFLGFSDGPRMCLGMRFALAQMKAAAVAILSKYKVHVTPKTRTDNEFDPKYFLLRLDGGIWLDFEKM</sequence>
<keyword evidence="14" id="KW-0472">Membrane</keyword>
<dbReference type="PROSITE" id="PS00086">
    <property type="entry name" value="CYTOCHROME_P450"/>
    <property type="match status" value="1"/>
</dbReference>